<feature type="transmembrane region" description="Helical" evidence="1">
    <location>
        <begin position="7"/>
        <end position="25"/>
    </location>
</feature>
<accession>A0ABS1SVY2</accession>
<evidence type="ECO:0000256" key="1">
    <source>
        <dbReference type="SAM" id="Phobius"/>
    </source>
</evidence>
<comment type="caution">
    <text evidence="2">The sequence shown here is derived from an EMBL/GenBank/DDBJ whole genome shotgun (WGS) entry which is preliminary data.</text>
</comment>
<evidence type="ECO:0008006" key="4">
    <source>
        <dbReference type="Google" id="ProtNLM"/>
    </source>
</evidence>
<dbReference type="RefSeq" id="WP_202720909.1">
    <property type="nucleotide sequence ID" value="NZ_BPEX01000017.1"/>
</dbReference>
<keyword evidence="1" id="KW-0472">Membrane</keyword>
<keyword evidence="1" id="KW-1133">Transmembrane helix</keyword>
<reference evidence="2 3" key="1">
    <citation type="submission" date="2021-01" db="EMBL/GenBank/DDBJ databases">
        <title>Genome sequence of Shewanella schlegeliana JCM 11561.</title>
        <authorList>
            <person name="Zhang H."/>
            <person name="Li C."/>
        </authorList>
    </citation>
    <scope>NUCLEOTIDE SEQUENCE [LARGE SCALE GENOMIC DNA]</scope>
    <source>
        <strain evidence="2 3">JCM 11561</strain>
    </source>
</reference>
<protein>
    <recommendedName>
        <fullName evidence="4">FidL-like membrane protein</fullName>
    </recommendedName>
</protein>
<keyword evidence="1" id="KW-0812">Transmembrane</keyword>
<name>A0ABS1SVY2_9GAMM</name>
<evidence type="ECO:0000313" key="3">
    <source>
        <dbReference type="Proteomes" id="UP000604898"/>
    </source>
</evidence>
<evidence type="ECO:0000313" key="2">
    <source>
        <dbReference type="EMBL" id="MBL4912667.1"/>
    </source>
</evidence>
<keyword evidence="3" id="KW-1185">Reference proteome</keyword>
<gene>
    <name evidence="2" type="ORF">JMA39_05875</name>
</gene>
<proteinExistence type="predicted"/>
<organism evidence="2 3">
    <name type="scientific">Shewanella schlegeliana</name>
    <dbReference type="NCBI Taxonomy" id="190308"/>
    <lineage>
        <taxon>Bacteria</taxon>
        <taxon>Pseudomonadati</taxon>
        <taxon>Pseudomonadota</taxon>
        <taxon>Gammaproteobacteria</taxon>
        <taxon>Alteromonadales</taxon>
        <taxon>Shewanellaceae</taxon>
        <taxon>Shewanella</taxon>
    </lineage>
</organism>
<dbReference type="Proteomes" id="UP000604898">
    <property type="component" value="Unassembled WGS sequence"/>
</dbReference>
<dbReference type="EMBL" id="JAESVD010000003">
    <property type="protein sequence ID" value="MBL4912667.1"/>
    <property type="molecule type" value="Genomic_DNA"/>
</dbReference>
<sequence length="172" mass="19711">MSRTWRWAINIIILLILLVCVGVIYKLTARQPGFMLSCSSELFNRQQNEQDSKHYLLVDLFSKDGQAQINYRYFDLDGNSTGSVSMQGQVNSVDLDSMLYDISVKTKQEYPHSDLKQAPEHYKYLSYVSSLNLNRDGMHNLSVQVLERDESKDFAVVLFQPSNTVCGCRLVN</sequence>